<dbReference type="GO" id="GO:0008270">
    <property type="term" value="F:zinc ion binding"/>
    <property type="evidence" value="ECO:0007669"/>
    <property type="project" value="UniProtKB-KW"/>
</dbReference>
<keyword evidence="1" id="KW-0479">Metal-binding</keyword>
<feature type="compositionally biased region" description="Polar residues" evidence="2">
    <location>
        <begin position="97"/>
        <end position="116"/>
    </location>
</feature>
<dbReference type="PROSITE" id="PS50157">
    <property type="entry name" value="ZINC_FINGER_C2H2_2"/>
    <property type="match status" value="1"/>
</dbReference>
<evidence type="ECO:0000313" key="5">
    <source>
        <dbReference type="Proteomes" id="UP000078200"/>
    </source>
</evidence>
<feature type="compositionally biased region" description="Basic residues" evidence="2">
    <location>
        <begin position="120"/>
        <end position="140"/>
    </location>
</feature>
<reference evidence="4" key="1">
    <citation type="submission" date="2020-05" db="UniProtKB">
        <authorList>
            <consortium name="EnsemblMetazoa"/>
        </authorList>
    </citation>
    <scope>IDENTIFICATION</scope>
    <source>
        <strain evidence="4">TTRI</strain>
    </source>
</reference>
<dbReference type="STRING" id="7395.A0A1A9VXI5"/>
<dbReference type="InterPro" id="IPR013087">
    <property type="entry name" value="Znf_C2H2_type"/>
</dbReference>
<feature type="domain" description="C2H2-type" evidence="3">
    <location>
        <begin position="204"/>
        <end position="233"/>
    </location>
</feature>
<name>A0A1A9VXI5_GLOAU</name>
<evidence type="ECO:0000256" key="1">
    <source>
        <dbReference type="PROSITE-ProRule" id="PRU00042"/>
    </source>
</evidence>
<dbReference type="VEuPathDB" id="VectorBase:GAUT050776"/>
<accession>A0A1A9VXI5</accession>
<evidence type="ECO:0000313" key="4">
    <source>
        <dbReference type="EnsemblMetazoa" id="GAUT050776-PA"/>
    </source>
</evidence>
<dbReference type="Gene3D" id="3.30.160.60">
    <property type="entry name" value="Classic Zinc Finger"/>
    <property type="match status" value="1"/>
</dbReference>
<keyword evidence="1" id="KW-0862">Zinc</keyword>
<proteinExistence type="predicted"/>
<sequence>MYNVSHSLKQEVTNNMYSTHTSSSYSPSISDGTLTPNSLHHQHLGVVSHLNSMYSHSEEDSALQTQRLSQTQKSNGCLMDGADYEDNEENLRKNNDTKTSNEGTPTTNAADNNNGEQQRQHQHSHHQQLKQRQGRHHRHAEHVMRIPTKLRKIDRDSEVCSGSVGGVVGGTTGSGNSSSNNATKFDKLTGDGIKHSGNTADGSYQCQFCDKSFPRLGYLKKHEQHAEDVQNST</sequence>
<keyword evidence="1" id="KW-0863">Zinc-finger</keyword>
<dbReference type="AlphaFoldDB" id="A0A1A9VXI5"/>
<keyword evidence="5" id="KW-1185">Reference proteome</keyword>
<dbReference type="Proteomes" id="UP000078200">
    <property type="component" value="Unassembled WGS sequence"/>
</dbReference>
<feature type="compositionally biased region" description="Polar residues" evidence="2">
    <location>
        <begin position="62"/>
        <end position="75"/>
    </location>
</feature>
<dbReference type="EnsemblMetazoa" id="GAUT050776-RA">
    <property type="protein sequence ID" value="GAUT050776-PA"/>
    <property type="gene ID" value="GAUT050776"/>
</dbReference>
<feature type="region of interest" description="Disordered" evidence="2">
    <location>
        <begin position="55"/>
        <end position="141"/>
    </location>
</feature>
<evidence type="ECO:0000256" key="2">
    <source>
        <dbReference type="SAM" id="MobiDB-lite"/>
    </source>
</evidence>
<evidence type="ECO:0000259" key="3">
    <source>
        <dbReference type="PROSITE" id="PS50157"/>
    </source>
</evidence>
<organism evidence="4 5">
    <name type="scientific">Glossina austeni</name>
    <name type="common">Savannah tsetse fly</name>
    <dbReference type="NCBI Taxonomy" id="7395"/>
    <lineage>
        <taxon>Eukaryota</taxon>
        <taxon>Metazoa</taxon>
        <taxon>Ecdysozoa</taxon>
        <taxon>Arthropoda</taxon>
        <taxon>Hexapoda</taxon>
        <taxon>Insecta</taxon>
        <taxon>Pterygota</taxon>
        <taxon>Neoptera</taxon>
        <taxon>Endopterygota</taxon>
        <taxon>Diptera</taxon>
        <taxon>Brachycera</taxon>
        <taxon>Muscomorpha</taxon>
        <taxon>Hippoboscoidea</taxon>
        <taxon>Glossinidae</taxon>
        <taxon>Glossina</taxon>
    </lineage>
</organism>
<protein>
    <recommendedName>
        <fullName evidence="3">C2H2-type domain-containing protein</fullName>
    </recommendedName>
</protein>